<keyword evidence="2" id="KW-1185">Reference proteome</keyword>
<name>E7GEN5_9FIRM</name>
<proteinExistence type="predicted"/>
<dbReference type="RefSeq" id="WP_008790259.1">
    <property type="nucleotide sequence ID" value="NZ_AKCB01000004.1"/>
</dbReference>
<accession>E7GEN5</accession>
<organism evidence="1 2">
    <name type="scientific">Coprobacillus cateniformis</name>
    <dbReference type="NCBI Taxonomy" id="100884"/>
    <lineage>
        <taxon>Bacteria</taxon>
        <taxon>Bacillati</taxon>
        <taxon>Bacillota</taxon>
        <taxon>Erysipelotrichia</taxon>
        <taxon>Erysipelotrichales</taxon>
        <taxon>Coprobacillaceae</taxon>
        <taxon>Coprobacillus</taxon>
    </lineage>
</organism>
<comment type="caution">
    <text evidence="1">The sequence shown here is derived from an EMBL/GenBank/DDBJ whole genome shotgun (WGS) entry which is preliminary data.</text>
</comment>
<sequence>MKQVFEDMILIILLTMIAVVGSCMISANLEITQAREFHANAIERIQASHFDESVINELIESAPNQHPEWILEVKTVSVYDDRKDMKVVLKYKITPLPLIEDRDYRTITGFAR</sequence>
<dbReference type="GeneID" id="78231554"/>
<dbReference type="STRING" id="100884.GCA_000269565_03815"/>
<dbReference type="HOGENOM" id="CLU_2141648_0_0_9"/>
<dbReference type="EMBL" id="ADKX01000046">
    <property type="protein sequence ID" value="EFW03486.1"/>
    <property type="molecule type" value="Genomic_DNA"/>
</dbReference>
<protein>
    <recommendedName>
        <fullName evidence="3">DUF4320 family protein</fullName>
    </recommendedName>
</protein>
<dbReference type="AlphaFoldDB" id="E7GEN5"/>
<evidence type="ECO:0008006" key="3">
    <source>
        <dbReference type="Google" id="ProtNLM"/>
    </source>
</evidence>
<dbReference type="Proteomes" id="UP000003157">
    <property type="component" value="Unassembled WGS sequence"/>
</dbReference>
<evidence type="ECO:0000313" key="2">
    <source>
        <dbReference type="Proteomes" id="UP000003157"/>
    </source>
</evidence>
<reference evidence="1 2" key="1">
    <citation type="submission" date="2010-12" db="EMBL/GenBank/DDBJ databases">
        <title>The Genome Sequence of Coprobacillus sp. strain 29_1.</title>
        <authorList>
            <consortium name="The Broad Institute Genome Sequencing Platform"/>
            <person name="Earl A."/>
            <person name="Ward D."/>
            <person name="Feldgarden M."/>
            <person name="Gevers D."/>
            <person name="Daigneault M."/>
            <person name="Sibley C.D."/>
            <person name="White A."/>
            <person name="Strauss J."/>
            <person name="Allen-Vercoe E."/>
            <person name="Young S.K."/>
            <person name="Zeng Q."/>
            <person name="Gargeya S."/>
            <person name="Fitzgerald M."/>
            <person name="Haas B."/>
            <person name="Abouelleil A."/>
            <person name="Alvarado L."/>
            <person name="Arachchi H.M."/>
            <person name="Berlin A."/>
            <person name="Brown A."/>
            <person name="Chapman S.B."/>
            <person name="Chen Z."/>
            <person name="Dunbar C."/>
            <person name="Freedman E."/>
            <person name="Gearin G."/>
            <person name="Gellesch M."/>
            <person name="Goldberg J."/>
            <person name="Griggs A."/>
            <person name="Gujja S."/>
            <person name="Heilman E."/>
            <person name="Heiman D."/>
            <person name="Howarth C."/>
            <person name="Larson L."/>
            <person name="Lui A."/>
            <person name="MacDonald P.J.P."/>
            <person name="Mehta T."/>
            <person name="Montmayeur A."/>
            <person name="Murphy C."/>
            <person name="Neiman D."/>
            <person name="Pearson M."/>
            <person name="Priest M."/>
            <person name="Roberts A."/>
            <person name="Saif S."/>
            <person name="Shea T."/>
            <person name="Shenoy N."/>
            <person name="Sisk P."/>
            <person name="Stolte C."/>
            <person name="Sykes S."/>
            <person name="White J."/>
            <person name="Yandava C."/>
            <person name="Nusbaum C."/>
            <person name="Birren B."/>
        </authorList>
    </citation>
    <scope>NUCLEOTIDE SEQUENCE [LARGE SCALE GENOMIC DNA]</scope>
    <source>
        <strain evidence="1 2">29_1</strain>
    </source>
</reference>
<dbReference type="PROSITE" id="PS51257">
    <property type="entry name" value="PROKAR_LIPOPROTEIN"/>
    <property type="match status" value="1"/>
</dbReference>
<evidence type="ECO:0000313" key="1">
    <source>
        <dbReference type="EMBL" id="EFW03486.1"/>
    </source>
</evidence>
<gene>
    <name evidence="1" type="ORF">HMPREF9488_03177</name>
</gene>